<organism evidence="2 3">
    <name type="scientific">Larkinella insperata</name>
    <dbReference type="NCBI Taxonomy" id="332158"/>
    <lineage>
        <taxon>Bacteria</taxon>
        <taxon>Pseudomonadati</taxon>
        <taxon>Bacteroidota</taxon>
        <taxon>Cytophagia</taxon>
        <taxon>Cytophagales</taxon>
        <taxon>Spirosomataceae</taxon>
        <taxon>Larkinella</taxon>
    </lineage>
</organism>
<dbReference type="PANTHER" id="PTHR43162:SF1">
    <property type="entry name" value="PRESTALK A DIFFERENTIATION PROTEIN A"/>
    <property type="match status" value="1"/>
</dbReference>
<accession>A0ABW3Q7F2</accession>
<sequence length="288" mass="30923">MYIILGATGHVGSAVANALLEKGEPVTMVTRDARKADAWQQKGAQVAIADVHDTVRLKQIFRQGKRLFLLNPPAPPSTDTAAEERRSLRAILDALDGSGLEKIVAQSTYGAQPGERVGDLAVLYELEQALARQDIPASIVRGAYYMSNWEHALYSAQDEGKVYAYYPADFQLPMVAPQDIGEVAARLLTEPTGQMGLYHVEGPELYSPADVAAAFATALQQPVEAVEIPRDQWEGSLKAVGFSDAAAESMANMTAVTLKGPELPEKPIRGATSLQSYIADLVAGSQRG</sequence>
<dbReference type="InterPro" id="IPR036291">
    <property type="entry name" value="NAD(P)-bd_dom_sf"/>
</dbReference>
<dbReference type="SUPFAM" id="SSF51735">
    <property type="entry name" value="NAD(P)-binding Rossmann-fold domains"/>
    <property type="match status" value="1"/>
</dbReference>
<gene>
    <name evidence="2" type="ORF">ACFQ4C_11915</name>
</gene>
<reference evidence="3" key="1">
    <citation type="journal article" date="2019" name="Int. J. Syst. Evol. Microbiol.">
        <title>The Global Catalogue of Microorganisms (GCM) 10K type strain sequencing project: providing services to taxonomists for standard genome sequencing and annotation.</title>
        <authorList>
            <consortium name="The Broad Institute Genomics Platform"/>
            <consortium name="The Broad Institute Genome Sequencing Center for Infectious Disease"/>
            <person name="Wu L."/>
            <person name="Ma J."/>
        </authorList>
    </citation>
    <scope>NUCLEOTIDE SEQUENCE [LARGE SCALE GENOMIC DNA]</scope>
    <source>
        <strain evidence="3">CCUG 55608</strain>
    </source>
</reference>
<dbReference type="InterPro" id="IPR051604">
    <property type="entry name" value="Ergot_Alk_Oxidoreductase"/>
</dbReference>
<feature type="domain" description="NmrA-like" evidence="1">
    <location>
        <begin position="4"/>
        <end position="256"/>
    </location>
</feature>
<dbReference type="InterPro" id="IPR008030">
    <property type="entry name" value="NmrA-like"/>
</dbReference>
<dbReference type="Gene3D" id="3.40.50.720">
    <property type="entry name" value="NAD(P)-binding Rossmann-like Domain"/>
    <property type="match status" value="1"/>
</dbReference>
<protein>
    <submittedName>
        <fullName evidence="2">NmrA family NAD(P)-binding protein</fullName>
    </submittedName>
</protein>
<dbReference type="PANTHER" id="PTHR43162">
    <property type="match status" value="1"/>
</dbReference>
<proteinExistence type="predicted"/>
<evidence type="ECO:0000313" key="2">
    <source>
        <dbReference type="EMBL" id="MFD1141822.1"/>
    </source>
</evidence>
<dbReference type="Proteomes" id="UP001597116">
    <property type="component" value="Unassembled WGS sequence"/>
</dbReference>
<evidence type="ECO:0000313" key="3">
    <source>
        <dbReference type="Proteomes" id="UP001597116"/>
    </source>
</evidence>
<keyword evidence="3" id="KW-1185">Reference proteome</keyword>
<dbReference type="RefSeq" id="WP_265992316.1">
    <property type="nucleotide sequence ID" value="NZ_CP110973.1"/>
</dbReference>
<name>A0ABW3Q7F2_9BACT</name>
<evidence type="ECO:0000259" key="1">
    <source>
        <dbReference type="Pfam" id="PF05368"/>
    </source>
</evidence>
<dbReference type="Gene3D" id="3.90.25.10">
    <property type="entry name" value="UDP-galactose 4-epimerase, domain 1"/>
    <property type="match status" value="1"/>
</dbReference>
<comment type="caution">
    <text evidence="2">The sequence shown here is derived from an EMBL/GenBank/DDBJ whole genome shotgun (WGS) entry which is preliminary data.</text>
</comment>
<dbReference type="Pfam" id="PF05368">
    <property type="entry name" value="NmrA"/>
    <property type="match status" value="1"/>
</dbReference>
<dbReference type="EMBL" id="JBHTLP010000008">
    <property type="protein sequence ID" value="MFD1141822.1"/>
    <property type="molecule type" value="Genomic_DNA"/>
</dbReference>